<dbReference type="Gramene" id="KZM80072">
    <property type="protein sequence ID" value="KZM80072"/>
    <property type="gene ID" value="DCAR_000380"/>
</dbReference>
<reference evidence="1" key="2">
    <citation type="submission" date="2022-03" db="EMBL/GenBank/DDBJ databases">
        <title>Draft title - Genomic analysis of global carrot germplasm unveils the trajectory of domestication and the origin of high carotenoid orange carrot.</title>
        <authorList>
            <person name="Iorizzo M."/>
            <person name="Ellison S."/>
            <person name="Senalik D."/>
            <person name="Macko-Podgorni A."/>
            <person name="Grzebelus D."/>
            <person name="Bostan H."/>
            <person name="Rolling W."/>
            <person name="Curaba J."/>
            <person name="Simon P."/>
        </authorList>
    </citation>
    <scope>NUCLEOTIDE SEQUENCE</scope>
    <source>
        <tissue evidence="1">Leaf</tissue>
    </source>
</reference>
<reference evidence="1" key="1">
    <citation type="journal article" date="2016" name="Nat. Genet.">
        <title>A high-quality carrot genome assembly provides new insights into carotenoid accumulation and asterid genome evolution.</title>
        <authorList>
            <person name="Iorizzo M."/>
            <person name="Ellison S."/>
            <person name="Senalik D."/>
            <person name="Zeng P."/>
            <person name="Satapoomin P."/>
            <person name="Huang J."/>
            <person name="Bowman M."/>
            <person name="Iovene M."/>
            <person name="Sanseverino W."/>
            <person name="Cavagnaro P."/>
            <person name="Yildiz M."/>
            <person name="Macko-Podgorni A."/>
            <person name="Moranska E."/>
            <person name="Grzebelus E."/>
            <person name="Grzebelus D."/>
            <person name="Ashrafi H."/>
            <person name="Zheng Z."/>
            <person name="Cheng S."/>
            <person name="Spooner D."/>
            <person name="Van Deynze A."/>
            <person name="Simon P."/>
        </authorList>
    </citation>
    <scope>NUCLEOTIDE SEQUENCE</scope>
    <source>
        <tissue evidence="1">Leaf</tissue>
    </source>
</reference>
<organism evidence="1 2">
    <name type="scientific">Daucus carota subsp. sativus</name>
    <name type="common">Carrot</name>
    <dbReference type="NCBI Taxonomy" id="79200"/>
    <lineage>
        <taxon>Eukaryota</taxon>
        <taxon>Viridiplantae</taxon>
        <taxon>Streptophyta</taxon>
        <taxon>Embryophyta</taxon>
        <taxon>Tracheophyta</taxon>
        <taxon>Spermatophyta</taxon>
        <taxon>Magnoliopsida</taxon>
        <taxon>eudicotyledons</taxon>
        <taxon>Gunneridae</taxon>
        <taxon>Pentapetalae</taxon>
        <taxon>asterids</taxon>
        <taxon>campanulids</taxon>
        <taxon>Apiales</taxon>
        <taxon>Apiaceae</taxon>
        <taxon>Apioideae</taxon>
        <taxon>Scandiceae</taxon>
        <taxon>Daucinae</taxon>
        <taxon>Daucus</taxon>
        <taxon>Daucus sect. Daucus</taxon>
    </lineage>
</organism>
<name>A0A175YB68_DAUCS</name>
<dbReference type="EMBL" id="CP093345">
    <property type="protein sequence ID" value="WOG92328.1"/>
    <property type="molecule type" value="Genomic_DNA"/>
</dbReference>
<dbReference type="Proteomes" id="UP000077755">
    <property type="component" value="Chromosome 3"/>
</dbReference>
<evidence type="ECO:0000313" key="1">
    <source>
        <dbReference type="EMBL" id="WOG92328.1"/>
    </source>
</evidence>
<evidence type="ECO:0000313" key="2">
    <source>
        <dbReference type="Proteomes" id="UP000077755"/>
    </source>
</evidence>
<sequence>MSASTETAPETVLIEEYESLRLRCERLERDKAWMEEAMRTVALGASPTLIARLRSLADRLDEEMSTSRVDPRSLEEYQHIMQIVSHEIRQVLDRL</sequence>
<gene>
    <name evidence="1" type="ORF">DCAR_0311592</name>
</gene>
<proteinExistence type="predicted"/>
<protein>
    <submittedName>
        <fullName evidence="1">Uncharacterized protein</fullName>
    </submittedName>
</protein>
<accession>A0A175YB68</accession>
<keyword evidence="2" id="KW-1185">Reference proteome</keyword>
<dbReference type="AlphaFoldDB" id="A0A175YB68"/>